<proteinExistence type="inferred from homology"/>
<dbReference type="Pfam" id="PF01625">
    <property type="entry name" value="PMSR"/>
    <property type="match status" value="1"/>
</dbReference>
<gene>
    <name evidence="4" type="primary">msrA</name>
    <name evidence="7" type="ORF">BKK80_09480</name>
</gene>
<feature type="domain" description="Peptide methionine sulphoxide reductase MsrA" evidence="6">
    <location>
        <begin position="62"/>
        <end position="211"/>
    </location>
</feature>
<organism evidence="7 8">
    <name type="scientific">Cupriavidus malaysiensis</name>
    <dbReference type="NCBI Taxonomy" id="367825"/>
    <lineage>
        <taxon>Bacteria</taxon>
        <taxon>Pseudomonadati</taxon>
        <taxon>Pseudomonadota</taxon>
        <taxon>Betaproteobacteria</taxon>
        <taxon>Burkholderiales</taxon>
        <taxon>Burkholderiaceae</taxon>
        <taxon>Cupriavidus</taxon>
    </lineage>
</organism>
<dbReference type="Proteomes" id="UP000177515">
    <property type="component" value="Chromosome 1"/>
</dbReference>
<dbReference type="HAMAP" id="MF_01401">
    <property type="entry name" value="MsrA"/>
    <property type="match status" value="1"/>
</dbReference>
<dbReference type="EC" id="1.8.4.11" evidence="4"/>
<comment type="catalytic activity">
    <reaction evidence="3 4">
        <text>[thioredoxin]-disulfide + L-methionine + H2O = L-methionine (S)-S-oxide + [thioredoxin]-dithiol</text>
        <dbReference type="Rhea" id="RHEA:19993"/>
        <dbReference type="Rhea" id="RHEA-COMP:10698"/>
        <dbReference type="Rhea" id="RHEA-COMP:10700"/>
        <dbReference type="ChEBI" id="CHEBI:15377"/>
        <dbReference type="ChEBI" id="CHEBI:29950"/>
        <dbReference type="ChEBI" id="CHEBI:50058"/>
        <dbReference type="ChEBI" id="CHEBI:57844"/>
        <dbReference type="ChEBI" id="CHEBI:58772"/>
        <dbReference type="EC" id="1.8.4.11"/>
    </reaction>
</comment>
<dbReference type="InterPro" id="IPR002569">
    <property type="entry name" value="Met_Sox_Rdtase_MsrA_dom"/>
</dbReference>
<dbReference type="InterPro" id="IPR006311">
    <property type="entry name" value="TAT_signal"/>
</dbReference>
<name>A0ABN4TM61_9BURK</name>
<keyword evidence="8" id="KW-1185">Reference proteome</keyword>
<dbReference type="PANTHER" id="PTHR43774">
    <property type="entry name" value="PEPTIDE METHIONINE SULFOXIDE REDUCTASE"/>
    <property type="match status" value="1"/>
</dbReference>
<dbReference type="EMBL" id="CP017754">
    <property type="protein sequence ID" value="AOZ06038.1"/>
    <property type="molecule type" value="Genomic_DNA"/>
</dbReference>
<evidence type="ECO:0000256" key="3">
    <source>
        <dbReference type="ARBA" id="ARBA00048782"/>
    </source>
</evidence>
<comment type="similarity">
    <text evidence="4">Belongs to the MsrA Met sulfoxide reductase family.</text>
</comment>
<dbReference type="PANTHER" id="PTHR43774:SF1">
    <property type="entry name" value="PEPTIDE METHIONINE SULFOXIDE REDUCTASE MSRA 2"/>
    <property type="match status" value="1"/>
</dbReference>
<protein>
    <recommendedName>
        <fullName evidence="4">Peptide methionine sulfoxide reductase MsrA</fullName>
        <shortName evidence="4">Protein-methionine-S-oxide reductase</shortName>
        <ecNumber evidence="4">1.8.4.11</ecNumber>
    </recommendedName>
    <alternativeName>
        <fullName evidence="4">Peptide-methionine (S)-S-oxide reductase</fullName>
        <shortName evidence="4">Peptide Met(O) reductase</shortName>
    </alternativeName>
</protein>
<evidence type="ECO:0000259" key="6">
    <source>
        <dbReference type="Pfam" id="PF01625"/>
    </source>
</evidence>
<keyword evidence="1 4" id="KW-0560">Oxidoreductase</keyword>
<comment type="catalytic activity">
    <reaction evidence="2 4">
        <text>L-methionyl-[protein] + [thioredoxin]-disulfide + H2O = L-methionyl-(S)-S-oxide-[protein] + [thioredoxin]-dithiol</text>
        <dbReference type="Rhea" id="RHEA:14217"/>
        <dbReference type="Rhea" id="RHEA-COMP:10698"/>
        <dbReference type="Rhea" id="RHEA-COMP:10700"/>
        <dbReference type="Rhea" id="RHEA-COMP:12313"/>
        <dbReference type="Rhea" id="RHEA-COMP:12315"/>
        <dbReference type="ChEBI" id="CHEBI:15377"/>
        <dbReference type="ChEBI" id="CHEBI:16044"/>
        <dbReference type="ChEBI" id="CHEBI:29950"/>
        <dbReference type="ChEBI" id="CHEBI:44120"/>
        <dbReference type="ChEBI" id="CHEBI:50058"/>
        <dbReference type="EC" id="1.8.4.11"/>
    </reaction>
</comment>
<comment type="function">
    <text evidence="4">Has an important function as a repair enzyme for proteins that have been inactivated by oxidation. Catalyzes the reversible oxidation-reduction of methionine sulfoxide in proteins to methionine.</text>
</comment>
<sequence>MNQILNPSRPRRRFMLAARLAGAAVLAGGALALAQVALPAESAGRLPAPAADEAAGATHDATAVLAGGCFWGVQGVFEHVRGVKRVLAGYAGGAAATARYERVGGGDTGHAESVRIDYDPAQVSYGQLLQIFFAVAHDPTELDYQGPDHGTQYRSAIFPATPEQHRIAQAYIAQLERAKVFHAPIVTRIEDGKAFYPAEAYHQDFLVRHPAYPYIVINDLPKVAALRQFFPQRYRAEPVLSGVPGA</sequence>
<evidence type="ECO:0000256" key="4">
    <source>
        <dbReference type="HAMAP-Rule" id="MF_01401"/>
    </source>
</evidence>
<accession>A0ABN4TM61</accession>
<dbReference type="Gene3D" id="3.30.1060.10">
    <property type="entry name" value="Peptide methionine sulphoxide reductase MsrA"/>
    <property type="match status" value="1"/>
</dbReference>
<feature type="active site" evidence="4">
    <location>
        <position position="69"/>
    </location>
</feature>
<keyword evidence="5" id="KW-0732">Signal</keyword>
<dbReference type="SUPFAM" id="SSF55068">
    <property type="entry name" value="Peptide methionine sulfoxide reductase"/>
    <property type="match status" value="1"/>
</dbReference>
<evidence type="ECO:0000256" key="5">
    <source>
        <dbReference type="SAM" id="SignalP"/>
    </source>
</evidence>
<dbReference type="NCBIfam" id="TIGR00401">
    <property type="entry name" value="msrA"/>
    <property type="match status" value="1"/>
</dbReference>
<evidence type="ECO:0000256" key="1">
    <source>
        <dbReference type="ARBA" id="ARBA00023002"/>
    </source>
</evidence>
<evidence type="ECO:0000313" key="7">
    <source>
        <dbReference type="EMBL" id="AOZ06038.1"/>
    </source>
</evidence>
<dbReference type="PROSITE" id="PS51318">
    <property type="entry name" value="TAT"/>
    <property type="match status" value="1"/>
</dbReference>
<evidence type="ECO:0000313" key="8">
    <source>
        <dbReference type="Proteomes" id="UP000177515"/>
    </source>
</evidence>
<reference evidence="7 8" key="1">
    <citation type="submission" date="2016-10" db="EMBL/GenBank/DDBJ databases">
        <title>Complete genome sequences of three Cupriavidus strains isolated from various Malaysian environments.</title>
        <authorList>
            <person name="Abdullah A.A.-A."/>
            <person name="Shafie N.A.H."/>
            <person name="Lau N.S."/>
        </authorList>
    </citation>
    <scope>NUCLEOTIDE SEQUENCE [LARGE SCALE GENOMIC DNA]</scope>
    <source>
        <strain evidence="7 8">USMAA1020</strain>
    </source>
</reference>
<evidence type="ECO:0000256" key="2">
    <source>
        <dbReference type="ARBA" id="ARBA00047806"/>
    </source>
</evidence>
<dbReference type="RefSeq" id="WP_071012280.1">
    <property type="nucleotide sequence ID" value="NZ_CP017754.1"/>
</dbReference>
<dbReference type="InterPro" id="IPR036509">
    <property type="entry name" value="Met_Sox_Rdtase_MsrA_sf"/>
</dbReference>
<feature type="chain" id="PRO_5047513896" description="Peptide methionine sulfoxide reductase MsrA" evidence="5">
    <location>
        <begin position="35"/>
        <end position="246"/>
    </location>
</feature>
<feature type="signal peptide" evidence="5">
    <location>
        <begin position="1"/>
        <end position="34"/>
    </location>
</feature>